<dbReference type="GO" id="GO:0005938">
    <property type="term" value="C:cell cortex"/>
    <property type="evidence" value="ECO:0007669"/>
    <property type="project" value="TreeGrafter"/>
</dbReference>
<accession>A0A7D9LYD5</accession>
<dbReference type="Pfam" id="PF13424">
    <property type="entry name" value="TPR_12"/>
    <property type="match status" value="1"/>
</dbReference>
<dbReference type="PANTHER" id="PTHR45954:SF1">
    <property type="entry name" value="LD33695P"/>
    <property type="match status" value="1"/>
</dbReference>
<reference evidence="4" key="1">
    <citation type="submission" date="2020-04" db="EMBL/GenBank/DDBJ databases">
        <authorList>
            <person name="Alioto T."/>
            <person name="Alioto T."/>
            <person name="Gomez Garrido J."/>
        </authorList>
    </citation>
    <scope>NUCLEOTIDE SEQUENCE</scope>
    <source>
        <strain evidence="4">A484AB</strain>
    </source>
</reference>
<evidence type="ECO:0000256" key="3">
    <source>
        <dbReference type="ARBA" id="ARBA00022737"/>
    </source>
</evidence>
<dbReference type="GO" id="GO:0005092">
    <property type="term" value="F:GDP-dissociation inhibitor activity"/>
    <property type="evidence" value="ECO:0007669"/>
    <property type="project" value="TreeGrafter"/>
</dbReference>
<evidence type="ECO:0000313" key="5">
    <source>
        <dbReference type="Proteomes" id="UP001152795"/>
    </source>
</evidence>
<dbReference type="Gene3D" id="1.25.40.10">
    <property type="entry name" value="Tetratricopeptide repeat domain"/>
    <property type="match status" value="1"/>
</dbReference>
<dbReference type="GO" id="GO:0000132">
    <property type="term" value="P:establishment of mitotic spindle orientation"/>
    <property type="evidence" value="ECO:0007669"/>
    <property type="project" value="TreeGrafter"/>
</dbReference>
<keyword evidence="5" id="KW-1185">Reference proteome</keyword>
<protein>
    <submittedName>
        <fullName evidence="4">G- -signaling modulator 2-like</fullName>
    </submittedName>
</protein>
<keyword evidence="3" id="KW-0677">Repeat</keyword>
<dbReference type="Proteomes" id="UP001152795">
    <property type="component" value="Unassembled WGS sequence"/>
</dbReference>
<dbReference type="PROSITE" id="PS50005">
    <property type="entry name" value="TPR"/>
    <property type="match status" value="1"/>
</dbReference>
<dbReference type="OrthoDB" id="5972790at2759"/>
<gene>
    <name evidence="4" type="ORF">PACLA_8A018205</name>
</gene>
<dbReference type="SMART" id="SM00028">
    <property type="entry name" value="TPR"/>
    <property type="match status" value="2"/>
</dbReference>
<comment type="caution">
    <text evidence="4">The sequence shown here is derived from an EMBL/GenBank/DDBJ whole genome shotgun (WGS) entry which is preliminary data.</text>
</comment>
<sequence length="186" mass="20758">MAAQASCLDLALEGERLCKAGDCQTGVAYFEAAIQVGTEDLKTLSAVYSQLGNAYFFLQEYEKALEFHRHDLTLTRTLADREGEAKASGNLGNTLKVLGKFDEAVVCCMRHLELSKESSNKVCRNILRFSRKILFVIGISLQNNSPQCLFIATGTRRRHSTRIFLQVENSIDRIFFANINLLGNSN</sequence>
<comment type="subcellular location">
    <subcellularLocation>
        <location evidence="1">Cytoplasm</location>
    </subcellularLocation>
</comment>
<dbReference type="SUPFAM" id="SSF48452">
    <property type="entry name" value="TPR-like"/>
    <property type="match status" value="1"/>
</dbReference>
<dbReference type="PANTHER" id="PTHR45954">
    <property type="entry name" value="LD33695P"/>
    <property type="match status" value="1"/>
</dbReference>
<dbReference type="InterPro" id="IPR019734">
    <property type="entry name" value="TPR_rpt"/>
</dbReference>
<evidence type="ECO:0000256" key="2">
    <source>
        <dbReference type="ARBA" id="ARBA00022490"/>
    </source>
</evidence>
<dbReference type="InterPro" id="IPR052386">
    <property type="entry name" value="GPSM"/>
</dbReference>
<dbReference type="AlphaFoldDB" id="A0A7D9LYD5"/>
<dbReference type="EMBL" id="CACRXK020026999">
    <property type="protein sequence ID" value="CAB4040590.1"/>
    <property type="molecule type" value="Genomic_DNA"/>
</dbReference>
<dbReference type="GO" id="GO:0001965">
    <property type="term" value="F:G-protein alpha-subunit binding"/>
    <property type="evidence" value="ECO:0007669"/>
    <property type="project" value="TreeGrafter"/>
</dbReference>
<name>A0A7D9LYD5_PARCT</name>
<organism evidence="4 5">
    <name type="scientific">Paramuricea clavata</name>
    <name type="common">Red gorgonian</name>
    <name type="synonym">Violescent sea-whip</name>
    <dbReference type="NCBI Taxonomy" id="317549"/>
    <lineage>
        <taxon>Eukaryota</taxon>
        <taxon>Metazoa</taxon>
        <taxon>Cnidaria</taxon>
        <taxon>Anthozoa</taxon>
        <taxon>Octocorallia</taxon>
        <taxon>Malacalcyonacea</taxon>
        <taxon>Plexauridae</taxon>
        <taxon>Paramuricea</taxon>
    </lineage>
</organism>
<dbReference type="InterPro" id="IPR011990">
    <property type="entry name" value="TPR-like_helical_dom_sf"/>
</dbReference>
<evidence type="ECO:0000256" key="1">
    <source>
        <dbReference type="ARBA" id="ARBA00004496"/>
    </source>
</evidence>
<keyword evidence="2" id="KW-0963">Cytoplasm</keyword>
<proteinExistence type="predicted"/>
<evidence type="ECO:0000313" key="4">
    <source>
        <dbReference type="EMBL" id="CAB4040590.1"/>
    </source>
</evidence>